<dbReference type="GO" id="GO:0003677">
    <property type="term" value="F:DNA binding"/>
    <property type="evidence" value="ECO:0007669"/>
    <property type="project" value="InterPro"/>
</dbReference>
<reference evidence="1" key="1">
    <citation type="submission" date="2022-02" db="EMBL/GenBank/DDBJ databases">
        <authorList>
            <person name="Henning P.M."/>
            <person name="McCubbin A.G."/>
            <person name="Shore J.S."/>
        </authorList>
    </citation>
    <scope>NUCLEOTIDE SEQUENCE</scope>
    <source>
        <strain evidence="1">F60SS</strain>
        <tissue evidence="1">Leaves</tissue>
    </source>
</reference>
<dbReference type="InterPro" id="IPR038909">
    <property type="entry name" value="Effector_transcript"/>
</dbReference>
<protein>
    <recommendedName>
        <fullName evidence="3">GIY-YIG domain-containing protein</fullName>
    </recommendedName>
</protein>
<evidence type="ECO:0000313" key="2">
    <source>
        <dbReference type="Proteomes" id="UP001141552"/>
    </source>
</evidence>
<keyword evidence="2" id="KW-1185">Reference proteome</keyword>
<name>A0A9Q0FI30_9ROSI</name>
<dbReference type="Proteomes" id="UP001141552">
    <property type="component" value="Unassembled WGS sequence"/>
</dbReference>
<dbReference type="Pfam" id="PF19239">
    <property type="entry name" value="GIY_YIG_domain"/>
    <property type="match status" value="1"/>
</dbReference>
<accession>A0A9Q0FI30</accession>
<dbReference type="AlphaFoldDB" id="A0A9Q0FI30"/>
<organism evidence="1 2">
    <name type="scientific">Turnera subulata</name>
    <dbReference type="NCBI Taxonomy" id="218843"/>
    <lineage>
        <taxon>Eukaryota</taxon>
        <taxon>Viridiplantae</taxon>
        <taxon>Streptophyta</taxon>
        <taxon>Embryophyta</taxon>
        <taxon>Tracheophyta</taxon>
        <taxon>Spermatophyta</taxon>
        <taxon>Magnoliopsida</taxon>
        <taxon>eudicotyledons</taxon>
        <taxon>Gunneridae</taxon>
        <taxon>Pentapetalae</taxon>
        <taxon>rosids</taxon>
        <taxon>fabids</taxon>
        <taxon>Malpighiales</taxon>
        <taxon>Passifloraceae</taxon>
        <taxon>Turnera</taxon>
    </lineage>
</organism>
<gene>
    <name evidence="1" type="ORF">Tsubulata_046981</name>
</gene>
<evidence type="ECO:0000313" key="1">
    <source>
        <dbReference type="EMBL" id="KAJ4831874.1"/>
    </source>
</evidence>
<dbReference type="EMBL" id="JAKUCV010005266">
    <property type="protein sequence ID" value="KAJ4831874.1"/>
    <property type="molecule type" value="Genomic_DNA"/>
</dbReference>
<comment type="caution">
    <text evidence="1">The sequence shown here is derived from an EMBL/GenBank/DDBJ whole genome shotgun (WGS) entry which is preliminary data.</text>
</comment>
<dbReference type="GO" id="GO:0006355">
    <property type="term" value="P:regulation of DNA-templated transcription"/>
    <property type="evidence" value="ECO:0007669"/>
    <property type="project" value="InterPro"/>
</dbReference>
<sequence>MGIDQQSSADLDRIRREDCKRTKHDSVFSKWQVLIGSSDWEDFSQGKEGAARYRVYNLPSRSCPGLYELGIAVSSRSGGAGGRLDSHDILVVYLGQADNVRNRLQRYGRSGAHLGNDSSITGHWNDSGVNSDSRQKGLRLFEEIFARGHSLVFRWAPMKDKRDAEKTEMDLLYTFDYAWNKGANGARRPVDILHKLDKVNSRTTLLSTISRKLVTFKSVRVGIKIEAGMPIPAEDCIDLAHDKRRSFLSGIFKLSRSQPRLVSKECTSEVIPTIQVCGYIMSGGVICRRPPVKGRKRCEQHKGMRINGSTSNSIAEENSCNAKEEHLDSQNCQSQTNACGVNLGDGIFCARQPVPGRKRCKDHKGMRITRWPSKPIAEGKVDAYDDSVKSIVSLKMNNDDAFHDHSSNKSSEHERSSGTCGAALKNGSLCRRKPSQGDTRCWQHKCKTVESSTLSGKDTPALVTLTCGVMMDDGSLCKSTPVRGRKRCEQHKGMRVPMYYQR</sequence>
<dbReference type="OrthoDB" id="1922121at2759"/>
<dbReference type="PANTHER" id="PTHR35133:SF1">
    <property type="entry name" value="PROTEIN EFFECTOR OF TRANSCRIPTION 2-RELATED"/>
    <property type="match status" value="1"/>
</dbReference>
<dbReference type="PANTHER" id="PTHR35133">
    <property type="entry name" value="PROTEIN EFFECTOR OF TRANSCRIPTION 2-RELATED"/>
    <property type="match status" value="1"/>
</dbReference>
<evidence type="ECO:0008006" key="3">
    <source>
        <dbReference type="Google" id="ProtNLM"/>
    </source>
</evidence>
<proteinExistence type="predicted"/>
<reference evidence="1" key="2">
    <citation type="journal article" date="2023" name="Plants (Basel)">
        <title>Annotation of the Turnera subulata (Passifloraceae) Draft Genome Reveals the S-Locus Evolved after the Divergence of Turneroideae from Passifloroideae in a Stepwise Manner.</title>
        <authorList>
            <person name="Henning P.M."/>
            <person name="Roalson E.H."/>
            <person name="Mir W."/>
            <person name="McCubbin A.G."/>
            <person name="Shore J.S."/>
        </authorList>
    </citation>
    <scope>NUCLEOTIDE SEQUENCE</scope>
    <source>
        <strain evidence="1">F60SS</strain>
    </source>
</reference>